<dbReference type="AlphaFoldDB" id="A0A7J0D7R0"/>
<comment type="caution">
    <text evidence="2">The sequence shown here is derived from an EMBL/GenBank/DDBJ whole genome shotgun (WGS) entry which is preliminary data.</text>
</comment>
<accession>A0A7J0D7R0</accession>
<keyword evidence="3" id="KW-1185">Reference proteome</keyword>
<reference evidence="3" key="1">
    <citation type="submission" date="2019-07" db="EMBL/GenBank/DDBJ databases">
        <title>De Novo Assembly of kiwifruit Actinidia rufa.</title>
        <authorList>
            <person name="Sugita-Konishi S."/>
            <person name="Sato K."/>
            <person name="Mori E."/>
            <person name="Abe Y."/>
            <person name="Kisaki G."/>
            <person name="Hamano K."/>
            <person name="Suezawa K."/>
            <person name="Otani M."/>
            <person name="Fukuda T."/>
            <person name="Manabe T."/>
            <person name="Gomi K."/>
            <person name="Tabuchi M."/>
            <person name="Akimitsu K."/>
            <person name="Kataoka I."/>
        </authorList>
    </citation>
    <scope>NUCLEOTIDE SEQUENCE [LARGE SCALE GENOMIC DNA]</scope>
    <source>
        <strain evidence="3">cv. Fuchu</strain>
    </source>
</reference>
<proteinExistence type="predicted"/>
<evidence type="ECO:0000313" key="2">
    <source>
        <dbReference type="EMBL" id="GFS28165.1"/>
    </source>
</evidence>
<keyword evidence="1" id="KW-0732">Signal</keyword>
<feature type="chain" id="PRO_5029835967" evidence="1">
    <location>
        <begin position="18"/>
        <end position="1000"/>
    </location>
</feature>
<organism evidence="2 3">
    <name type="scientific">Actinidia rufa</name>
    <dbReference type="NCBI Taxonomy" id="165716"/>
    <lineage>
        <taxon>Eukaryota</taxon>
        <taxon>Viridiplantae</taxon>
        <taxon>Streptophyta</taxon>
        <taxon>Embryophyta</taxon>
        <taxon>Tracheophyta</taxon>
        <taxon>Spermatophyta</taxon>
        <taxon>Magnoliopsida</taxon>
        <taxon>eudicotyledons</taxon>
        <taxon>Gunneridae</taxon>
        <taxon>Pentapetalae</taxon>
        <taxon>asterids</taxon>
        <taxon>Ericales</taxon>
        <taxon>Actinidiaceae</taxon>
        <taxon>Actinidia</taxon>
    </lineage>
</organism>
<name>A0A7J0D7R0_9ERIC</name>
<evidence type="ECO:0000256" key="1">
    <source>
        <dbReference type="SAM" id="SignalP"/>
    </source>
</evidence>
<dbReference type="OrthoDB" id="10689550at2759"/>
<sequence length="1000" mass="111750">MVLLSFQLVLRVLPTLLVVLKEGKKQKGFSWPPVPASYEKLIMPQAHPQLNRVYLALPYYNLPPLIWKTNIGIPSSAYAMILISYLRITSFNQAQRLAFLLVRSGNENHSALSNPALPESQSVSALDSASASSITFKKRKSIARQVALEVYYATRGFIVTGAEAPNGRRDREDIMIGILDPGTGRLDSLALSSCSLAACSSYQTRIPSYAENLMLSDCLFIIVIDWSRQTLLHRDNSLQPDQQRRDQSEHYYFKKELKALMLAGVLLAVEREQEQRYKWERKRRLRWKKSTQYKLKQGYKQDDPEVDLLREPTGKFNYYALAITSEPEKTTASEQVSMSQMLSEGMSRLSLENRQASERKKGRHPPMVERWLLDKYDQDCHKMSAQNFINPSQLITPPGTQIQLQLNKEELPEVAMIALIRGKSTDSEKDTSVVKEPADTIHIFPPVKSLPSGTSCLVSNNLGKAGSSTKLSAILLWHGYAVIRITRCPLTNAQRMMTLTPLYKEESAILAFTADSVKAVESSVDLVDLVSSAYVDSFASSDHRLRSVAHPASTESLKEHKKLTLQSLFSSLSSPSSLSELSHSLSSPSASANKATTTDLSAARPKQANYLARPIAVASRAAYYETLANGFSSLSSTSSANLMKSHETSNSFRAKPILGRKSYFSSSASADASADVSSDADADVSALSYFGSEIEFLWGHCINKGKAYGHLERKGLKASQGRQQLSPFPGEGRLVNSALRRSDSGQLRFRLLHELARCHKPAVVRMASGEENVAHQRARVHEKAVIRLAQVKKIGGNYLCAKGEGTTLQERAKPRQGMLQPNCDDGSNRKYYEASESAYAKHSTQSQGKHRMKRAYSIPHDPIKGIADIVELADRRSERHGQKYAPPFDGECRKSSSRITFDGHSKGSARLRDIHYRNAPRDLAVERTVVRDFRFEGREMMRVLKMEIQDLRDRERLALGKEVIENRSRQPISLLMIFHQSAPPKLEDGGQVDGKKSWHK</sequence>
<protein>
    <submittedName>
        <fullName evidence="2">Uncharacterized protein</fullName>
    </submittedName>
</protein>
<evidence type="ECO:0000313" key="3">
    <source>
        <dbReference type="Proteomes" id="UP000585474"/>
    </source>
</evidence>
<feature type="signal peptide" evidence="1">
    <location>
        <begin position="1"/>
        <end position="17"/>
    </location>
</feature>
<gene>
    <name evidence="2" type="ORF">Acr_00g0000320</name>
</gene>
<dbReference type="Proteomes" id="UP000585474">
    <property type="component" value="Unassembled WGS sequence"/>
</dbReference>
<dbReference type="EMBL" id="BJWL01000036">
    <property type="protein sequence ID" value="GFS28165.1"/>
    <property type="molecule type" value="Genomic_DNA"/>
</dbReference>